<evidence type="ECO:0000313" key="2">
    <source>
        <dbReference type="WBParaSite" id="Csp11.Scaffold628.g7120.t1"/>
    </source>
</evidence>
<dbReference type="AlphaFoldDB" id="A0A1I7TLJ8"/>
<protein>
    <submittedName>
        <fullName evidence="2">Homeobox domain-containing protein</fullName>
    </submittedName>
</protein>
<accession>A0A1I7TLJ8</accession>
<evidence type="ECO:0000313" key="1">
    <source>
        <dbReference type="Proteomes" id="UP000095282"/>
    </source>
</evidence>
<proteinExistence type="predicted"/>
<keyword evidence="1" id="KW-1185">Reference proteome</keyword>
<sequence>MWNESFSTFQLNVMQMRANWNAWMSPKELNSLAAYIQTTPERLHSWIVNRNQNPQIIEALDEESMRGIEQLLRGIHQQSSEPEMSFTFGNHNQSDKKKLAEEYDKNIFEWNQQMKQYKSNSYARRTESQKTLKKKELKKLPDHEYREGSYRLIDELKELKRVKNLRQRRELLKRIVSARLRKCSHISDTEMRILSKRIDTHNKTVYRWFSKEKKKILNRGEEEPYKECPRIQQLLEDVGRETREYSEKRNAKMITLVSEKTEWEEACEAMNIGTENGAVPRTQQHFFAENKSDLSPTGLSAKEIEQPTIEEDNSSRPNLVTWSDPITYSEFLESTGRATPPLASYRISPEYHNQGRNVSTDSEERFFSGTNIYLTNSTPDQLEQ</sequence>
<name>A0A1I7TLJ8_9PELO</name>
<dbReference type="Proteomes" id="UP000095282">
    <property type="component" value="Unplaced"/>
</dbReference>
<organism evidence="1 2">
    <name type="scientific">Caenorhabditis tropicalis</name>
    <dbReference type="NCBI Taxonomy" id="1561998"/>
    <lineage>
        <taxon>Eukaryota</taxon>
        <taxon>Metazoa</taxon>
        <taxon>Ecdysozoa</taxon>
        <taxon>Nematoda</taxon>
        <taxon>Chromadorea</taxon>
        <taxon>Rhabditida</taxon>
        <taxon>Rhabditina</taxon>
        <taxon>Rhabditomorpha</taxon>
        <taxon>Rhabditoidea</taxon>
        <taxon>Rhabditidae</taxon>
        <taxon>Peloderinae</taxon>
        <taxon>Caenorhabditis</taxon>
    </lineage>
</organism>
<dbReference type="WBParaSite" id="Csp11.Scaffold628.g7120.t1">
    <property type="protein sequence ID" value="Csp11.Scaffold628.g7120.t1"/>
    <property type="gene ID" value="Csp11.Scaffold628.g7120"/>
</dbReference>
<reference evidence="2" key="1">
    <citation type="submission" date="2016-11" db="UniProtKB">
        <authorList>
            <consortium name="WormBaseParasite"/>
        </authorList>
    </citation>
    <scope>IDENTIFICATION</scope>
</reference>